<evidence type="ECO:0000256" key="5">
    <source>
        <dbReference type="ARBA" id="ARBA00012574"/>
    </source>
</evidence>
<evidence type="ECO:0000256" key="9">
    <source>
        <dbReference type="ARBA" id="ARBA00022801"/>
    </source>
</evidence>
<dbReference type="Pfam" id="PF00557">
    <property type="entry name" value="Peptidase_M24"/>
    <property type="match status" value="1"/>
</dbReference>
<keyword evidence="16" id="KW-1185">Reference proteome</keyword>
<protein>
    <recommendedName>
        <fullName evidence="5">Xaa-Pro aminopeptidase</fullName>
        <ecNumber evidence="5">3.4.11.9</ecNumber>
    </recommendedName>
    <alternativeName>
        <fullName evidence="12">Aminoacylproline aminopeptidase</fullName>
    </alternativeName>
    <alternativeName>
        <fullName evidence="13">Prolidase</fullName>
    </alternativeName>
</protein>
<reference evidence="15 16" key="1">
    <citation type="submission" date="2015-06" db="EMBL/GenBank/DDBJ databases">
        <title>Talaromyces atroroseus IBT 11181 draft genome.</title>
        <authorList>
            <person name="Rasmussen K.B."/>
            <person name="Rasmussen S."/>
            <person name="Petersen B."/>
            <person name="Sicheritz-Ponten T."/>
            <person name="Mortensen U.H."/>
            <person name="Thrane U."/>
        </authorList>
    </citation>
    <scope>NUCLEOTIDE SEQUENCE [LARGE SCALE GENOMIC DNA]</scope>
    <source>
        <strain evidence="15 16">IBT 11181</strain>
    </source>
</reference>
<evidence type="ECO:0000256" key="3">
    <source>
        <dbReference type="ARBA" id="ARBA00002443"/>
    </source>
</evidence>
<evidence type="ECO:0000256" key="2">
    <source>
        <dbReference type="ARBA" id="ARBA00001936"/>
    </source>
</evidence>
<dbReference type="SMART" id="SM01011">
    <property type="entry name" value="AMP_N"/>
    <property type="match status" value="1"/>
</dbReference>
<evidence type="ECO:0000256" key="6">
    <source>
        <dbReference type="ARBA" id="ARBA00022438"/>
    </source>
</evidence>
<evidence type="ECO:0000256" key="1">
    <source>
        <dbReference type="ARBA" id="ARBA00001424"/>
    </source>
</evidence>
<dbReference type="SUPFAM" id="SSF53092">
    <property type="entry name" value="Creatinase/prolidase N-terminal domain"/>
    <property type="match status" value="1"/>
</dbReference>
<comment type="catalytic activity">
    <reaction evidence="1">
        <text>Release of any N-terminal amino acid, including proline, that is linked to proline, even from a dipeptide or tripeptide.</text>
        <dbReference type="EC" id="3.4.11.9"/>
    </reaction>
</comment>
<dbReference type="SUPFAM" id="SSF55920">
    <property type="entry name" value="Creatinase/aminopeptidase"/>
    <property type="match status" value="1"/>
</dbReference>
<evidence type="ECO:0000256" key="4">
    <source>
        <dbReference type="ARBA" id="ARBA00008766"/>
    </source>
</evidence>
<dbReference type="Gene3D" id="3.90.230.10">
    <property type="entry name" value="Creatinase/methionine aminopeptidase superfamily"/>
    <property type="match status" value="1"/>
</dbReference>
<dbReference type="InterPro" id="IPR000994">
    <property type="entry name" value="Pept_M24"/>
</dbReference>
<keyword evidence="6" id="KW-0031">Aminopeptidase</keyword>
<dbReference type="InterPro" id="IPR029149">
    <property type="entry name" value="Creatin/AminoP/Spt16_N"/>
</dbReference>
<comment type="similarity">
    <text evidence="4">Belongs to the peptidase M24B family.</text>
</comment>
<dbReference type="OrthoDB" id="4215474at2759"/>
<evidence type="ECO:0000256" key="7">
    <source>
        <dbReference type="ARBA" id="ARBA00022670"/>
    </source>
</evidence>
<sequence>MLKRTPHLHWRRHAISHIRPGSIRFRPSPSNRSYARVWSFLRSSRTYASISAAELQFGQPLHETHPHLLEPGELTPGITAQEYAHRRSRLANRLPKNAIAIVAAADVKYRASGVFYEYRQDSNFFYLTGFNEPGALAIIINDGSGDNHLFHLYVREKDPKIELWEGARSGTQAAMDVFNADETGDIERIKELILPILSETTEIYTDIRSLTPAGSSISRYLYGSETQSEIQKVIKEHKVRPLRPILNELRTFKSESEVVNLRQAGRASGRAFTDSMRQHFTTEKDLSSFLQYQFQVNGCSGSAFVPVVGGGRNALSIHYTRNDDILRDGELVLVDGGGEYGGYISDITRTWPVNGKFSGPQRDLYAAVLNVHRSCVALSRESAGLSLDRLHGIAEQSLKDQLQQLNFDVSGDAIRTLFPHHLGHYVGLDVHDCAGYPRNVILKAGQCITIEPGLYVPDDERWPEHFRGIGIRIEDSVCVGDENPIVLTTEAVKEIDDIEALRP</sequence>
<evidence type="ECO:0000256" key="11">
    <source>
        <dbReference type="ARBA" id="ARBA00023211"/>
    </source>
</evidence>
<dbReference type="GO" id="GO:0016485">
    <property type="term" value="P:protein processing"/>
    <property type="evidence" value="ECO:0007669"/>
    <property type="project" value="EnsemblFungi"/>
</dbReference>
<dbReference type="GO" id="GO:0070006">
    <property type="term" value="F:metalloaminopeptidase activity"/>
    <property type="evidence" value="ECO:0007669"/>
    <property type="project" value="InterPro"/>
</dbReference>
<dbReference type="GeneID" id="31008132"/>
<keyword evidence="9" id="KW-0378">Hydrolase</keyword>
<evidence type="ECO:0000256" key="13">
    <source>
        <dbReference type="ARBA" id="ARBA00032413"/>
    </source>
</evidence>
<dbReference type="Pfam" id="PF05195">
    <property type="entry name" value="AMP_N"/>
    <property type="match status" value="1"/>
</dbReference>
<dbReference type="RefSeq" id="XP_020116464.1">
    <property type="nucleotide sequence ID" value="XM_020263398.1"/>
</dbReference>
<dbReference type="Proteomes" id="UP000214365">
    <property type="component" value="Unassembled WGS sequence"/>
</dbReference>
<dbReference type="InterPro" id="IPR052433">
    <property type="entry name" value="X-Pro_dipept-like"/>
</dbReference>
<keyword evidence="7" id="KW-0645">Protease</keyword>
<evidence type="ECO:0000313" key="15">
    <source>
        <dbReference type="EMBL" id="OKL56343.1"/>
    </source>
</evidence>
<dbReference type="EMBL" id="LFMY01000015">
    <property type="protein sequence ID" value="OKL56343.1"/>
    <property type="molecule type" value="Genomic_DNA"/>
</dbReference>
<dbReference type="InterPro" id="IPR036005">
    <property type="entry name" value="Creatinase/aminopeptidase-like"/>
</dbReference>
<dbReference type="GO" id="GO:0050821">
    <property type="term" value="P:protein stabilization"/>
    <property type="evidence" value="ECO:0007669"/>
    <property type="project" value="EnsemblFungi"/>
</dbReference>
<dbReference type="InterPro" id="IPR007865">
    <property type="entry name" value="Aminopep_P_N"/>
</dbReference>
<dbReference type="PANTHER" id="PTHR43226:SF4">
    <property type="entry name" value="XAA-PRO AMINOPEPTIDASE 3"/>
    <property type="match status" value="1"/>
</dbReference>
<dbReference type="AlphaFoldDB" id="A0A1Q5Q810"/>
<evidence type="ECO:0000256" key="10">
    <source>
        <dbReference type="ARBA" id="ARBA00023049"/>
    </source>
</evidence>
<dbReference type="CDD" id="cd01087">
    <property type="entry name" value="Prolidase"/>
    <property type="match status" value="1"/>
</dbReference>
<dbReference type="PANTHER" id="PTHR43226">
    <property type="entry name" value="XAA-PRO AMINOPEPTIDASE 3"/>
    <property type="match status" value="1"/>
</dbReference>
<gene>
    <name evidence="15" type="ORF">UA08_08376</name>
</gene>
<proteinExistence type="inferred from homology"/>
<dbReference type="GO" id="GO:0005634">
    <property type="term" value="C:nucleus"/>
    <property type="evidence" value="ECO:0007669"/>
    <property type="project" value="EnsemblFungi"/>
</dbReference>
<comment type="caution">
    <text evidence="15">The sequence shown here is derived from an EMBL/GenBank/DDBJ whole genome shotgun (WGS) entry which is preliminary data.</text>
</comment>
<evidence type="ECO:0000256" key="8">
    <source>
        <dbReference type="ARBA" id="ARBA00022723"/>
    </source>
</evidence>
<keyword evidence="10" id="KW-0482">Metalloprotease</keyword>
<evidence type="ECO:0000259" key="14">
    <source>
        <dbReference type="SMART" id="SM01011"/>
    </source>
</evidence>
<dbReference type="STRING" id="1441469.A0A1Q5Q810"/>
<comment type="function">
    <text evidence="3">Catalyzes the removal of a penultimate prolyl residue from the N-termini of peptides.</text>
</comment>
<dbReference type="GO" id="GO:0005739">
    <property type="term" value="C:mitochondrion"/>
    <property type="evidence" value="ECO:0007669"/>
    <property type="project" value="EnsemblFungi"/>
</dbReference>
<evidence type="ECO:0000313" key="16">
    <source>
        <dbReference type="Proteomes" id="UP000214365"/>
    </source>
</evidence>
<accession>A0A1Q5Q810</accession>
<organism evidence="15 16">
    <name type="scientific">Talaromyces atroroseus</name>
    <dbReference type="NCBI Taxonomy" id="1441469"/>
    <lineage>
        <taxon>Eukaryota</taxon>
        <taxon>Fungi</taxon>
        <taxon>Dikarya</taxon>
        <taxon>Ascomycota</taxon>
        <taxon>Pezizomycotina</taxon>
        <taxon>Eurotiomycetes</taxon>
        <taxon>Eurotiomycetidae</taxon>
        <taxon>Eurotiales</taxon>
        <taxon>Trichocomaceae</taxon>
        <taxon>Talaromyces</taxon>
        <taxon>Talaromyces sect. Trachyspermi</taxon>
    </lineage>
</organism>
<dbReference type="GO" id="GO:0030145">
    <property type="term" value="F:manganese ion binding"/>
    <property type="evidence" value="ECO:0007669"/>
    <property type="project" value="InterPro"/>
</dbReference>
<keyword evidence="8" id="KW-0479">Metal-binding</keyword>
<name>A0A1Q5Q810_TALAT</name>
<feature type="domain" description="Aminopeptidase P N-terminal" evidence="14">
    <location>
        <begin position="78"/>
        <end position="214"/>
    </location>
</feature>
<comment type="cofactor">
    <cofactor evidence="2">
        <name>Mn(2+)</name>
        <dbReference type="ChEBI" id="CHEBI:29035"/>
    </cofactor>
</comment>
<keyword evidence="11" id="KW-0464">Manganese</keyword>
<evidence type="ECO:0000256" key="12">
    <source>
        <dbReference type="ARBA" id="ARBA00030849"/>
    </source>
</evidence>
<dbReference type="Gene3D" id="3.40.350.10">
    <property type="entry name" value="Creatinase/prolidase N-terminal domain"/>
    <property type="match status" value="1"/>
</dbReference>
<dbReference type="EC" id="3.4.11.9" evidence="5"/>